<gene>
    <name evidence="5" type="ORF">HYZ11_08000</name>
</gene>
<dbReference type="InterPro" id="IPR050642">
    <property type="entry name" value="PDH_E1_Alpha_Subunit"/>
</dbReference>
<dbReference type="GO" id="GO:0006086">
    <property type="term" value="P:pyruvate decarboxylation to acetyl-CoA"/>
    <property type="evidence" value="ECO:0007669"/>
    <property type="project" value="TreeGrafter"/>
</dbReference>
<dbReference type="PANTHER" id="PTHR11516">
    <property type="entry name" value="PYRUVATE DEHYDROGENASE E1 COMPONENT, ALPHA SUBUNIT BACTERIAL AND ORGANELLAR"/>
    <property type="match status" value="1"/>
</dbReference>
<dbReference type="InterPro" id="IPR029061">
    <property type="entry name" value="THDP-binding"/>
</dbReference>
<proteinExistence type="predicted"/>
<dbReference type="CDD" id="cd02000">
    <property type="entry name" value="TPP_E1_PDC_ADC_BCADC"/>
    <property type="match status" value="1"/>
</dbReference>
<evidence type="ECO:0000259" key="4">
    <source>
        <dbReference type="Pfam" id="PF00676"/>
    </source>
</evidence>
<dbReference type="Proteomes" id="UP000782312">
    <property type="component" value="Unassembled WGS sequence"/>
</dbReference>
<dbReference type="SUPFAM" id="SSF52518">
    <property type="entry name" value="Thiamin diphosphate-binding fold (THDP-binding)"/>
    <property type="match status" value="1"/>
</dbReference>
<accession>A0A932HXJ0</accession>
<dbReference type="InterPro" id="IPR001017">
    <property type="entry name" value="DH_E1"/>
</dbReference>
<protein>
    <submittedName>
        <fullName evidence="5">Thiamine pyrophosphate-dependent dehydrogenase E1 component subunit alpha</fullName>
    </submittedName>
</protein>
<comment type="caution">
    <text evidence="5">The sequence shown here is derived from an EMBL/GenBank/DDBJ whole genome shotgun (WGS) entry which is preliminary data.</text>
</comment>
<evidence type="ECO:0000313" key="5">
    <source>
        <dbReference type="EMBL" id="MBI3127529.1"/>
    </source>
</evidence>
<feature type="domain" description="Dehydrogenase E1 component" evidence="4">
    <location>
        <begin position="2"/>
        <end position="292"/>
    </location>
</feature>
<comment type="cofactor">
    <cofactor evidence="1">
        <name>thiamine diphosphate</name>
        <dbReference type="ChEBI" id="CHEBI:58937"/>
    </cofactor>
</comment>
<organism evidence="5 6">
    <name type="scientific">Tectimicrobiota bacterium</name>
    <dbReference type="NCBI Taxonomy" id="2528274"/>
    <lineage>
        <taxon>Bacteria</taxon>
        <taxon>Pseudomonadati</taxon>
        <taxon>Nitrospinota/Tectimicrobiota group</taxon>
        <taxon>Candidatus Tectimicrobiota</taxon>
    </lineage>
</organism>
<dbReference type="PANTHER" id="PTHR11516:SF60">
    <property type="entry name" value="PYRUVATE DEHYDROGENASE E1 COMPONENT SUBUNIT ALPHA"/>
    <property type="match status" value="1"/>
</dbReference>
<evidence type="ECO:0000313" key="6">
    <source>
        <dbReference type="Proteomes" id="UP000782312"/>
    </source>
</evidence>
<name>A0A932HXJ0_UNCTE</name>
<evidence type="ECO:0000256" key="1">
    <source>
        <dbReference type="ARBA" id="ARBA00001964"/>
    </source>
</evidence>
<dbReference type="EMBL" id="JACPUR010000017">
    <property type="protein sequence ID" value="MBI3127529.1"/>
    <property type="molecule type" value="Genomic_DNA"/>
</dbReference>
<dbReference type="AlphaFoldDB" id="A0A932HXJ0"/>
<reference evidence="5" key="1">
    <citation type="submission" date="2020-07" db="EMBL/GenBank/DDBJ databases">
        <title>Huge and variable diversity of episymbiotic CPR bacteria and DPANN archaea in groundwater ecosystems.</title>
        <authorList>
            <person name="He C.Y."/>
            <person name="Keren R."/>
            <person name="Whittaker M."/>
            <person name="Farag I.F."/>
            <person name="Doudna J."/>
            <person name="Cate J.H.D."/>
            <person name="Banfield J.F."/>
        </authorList>
    </citation>
    <scope>NUCLEOTIDE SEQUENCE</scope>
    <source>
        <strain evidence="5">NC_groundwater_763_Ag_S-0.2um_68_21</strain>
    </source>
</reference>
<dbReference type="GO" id="GO:0004739">
    <property type="term" value="F:pyruvate dehydrogenase (acetyl-transferring) activity"/>
    <property type="evidence" value="ECO:0007669"/>
    <property type="project" value="TreeGrafter"/>
</dbReference>
<keyword evidence="2" id="KW-0560">Oxidoreductase</keyword>
<evidence type="ECO:0000256" key="2">
    <source>
        <dbReference type="ARBA" id="ARBA00023002"/>
    </source>
</evidence>
<dbReference type="Gene3D" id="3.40.50.970">
    <property type="match status" value="1"/>
</dbReference>
<keyword evidence="3" id="KW-0786">Thiamine pyrophosphate</keyword>
<dbReference type="Pfam" id="PF00676">
    <property type="entry name" value="E1_dh"/>
    <property type="match status" value="1"/>
</dbReference>
<sequence length="303" mass="33083">MLRIRRFEEKTDELFMAGRIKGAVHVSIGQEACSVGVCSALNQDDAILTTHRGHGHSIAKGTRLNEMMAELLGKATGLCKARGGSMHIADISKGHYGAHSIVGANMPMAAGMGLAFQLEGKGRVAVVFFGDGASNQGSFHESLNLCAIWKLPVVFFCENNHYAVSFHVNRSTAVRDISLRAQSYNAPGVTVDGMDVMAVYEATREAVARARRGEGPSLIEAKTYRFFGHSRGDPQFGPYRTKEEVERWRKRDPLIVAEKMFKPTEAEKKAIQAEVDKEMATAIEFAEKSPDAALSSALEDVYA</sequence>
<evidence type="ECO:0000256" key="3">
    <source>
        <dbReference type="ARBA" id="ARBA00023052"/>
    </source>
</evidence>